<gene>
    <name evidence="2" type="ORF">D0Z07_3415</name>
</gene>
<dbReference type="InterPro" id="IPR010730">
    <property type="entry name" value="HET"/>
</dbReference>
<dbReference type="OrthoDB" id="3526006at2759"/>
<dbReference type="PANTHER" id="PTHR24148:SF73">
    <property type="entry name" value="HET DOMAIN PROTEIN (AFU_ORTHOLOGUE AFUA_8G01020)"/>
    <property type="match status" value="1"/>
</dbReference>
<reference evidence="2" key="1">
    <citation type="submission" date="2019-07" db="EMBL/GenBank/DDBJ databases">
        <title>Hyphodiscus hymeniophilus genome sequencing and assembly.</title>
        <authorList>
            <person name="Kramer G."/>
            <person name="Nodwell J."/>
        </authorList>
    </citation>
    <scope>NUCLEOTIDE SEQUENCE</scope>
    <source>
        <strain evidence="2">ATCC 34498</strain>
    </source>
</reference>
<protein>
    <submittedName>
        <fullName evidence="2">Heterokaryon incompatibility protein</fullName>
    </submittedName>
</protein>
<dbReference type="Pfam" id="PF06985">
    <property type="entry name" value="HET"/>
    <property type="match status" value="1"/>
</dbReference>
<dbReference type="Proteomes" id="UP000785200">
    <property type="component" value="Unassembled WGS sequence"/>
</dbReference>
<evidence type="ECO:0000259" key="1">
    <source>
        <dbReference type="Pfam" id="PF06985"/>
    </source>
</evidence>
<organism evidence="2 3">
    <name type="scientific">Hyphodiscus hymeniophilus</name>
    <dbReference type="NCBI Taxonomy" id="353542"/>
    <lineage>
        <taxon>Eukaryota</taxon>
        <taxon>Fungi</taxon>
        <taxon>Dikarya</taxon>
        <taxon>Ascomycota</taxon>
        <taxon>Pezizomycotina</taxon>
        <taxon>Leotiomycetes</taxon>
        <taxon>Helotiales</taxon>
        <taxon>Hyphodiscaceae</taxon>
        <taxon>Hyphodiscus</taxon>
    </lineage>
</organism>
<dbReference type="InterPro" id="IPR052895">
    <property type="entry name" value="HetReg/Transcr_Mod"/>
</dbReference>
<dbReference type="AlphaFoldDB" id="A0A9P6VLS6"/>
<sequence>MALYYEPLDIENYEIRMLTILPPTNTHDSIVKCTLEKTSLIGPIKYVALSYCWGDPNITTTIFVNDIEVPVTVNLADALQRLRLLGVTRVWADALCINQSDRQEKSFQIRFMKHVYSKADETYSWLGWDGAERSKAAMVFLQTLLLTEEGGLPRGNSTVHTPGLNCKASQPTAIPTILEDLQPISIDDDHARANKCKRCLHELHHDALVEFFQRPYWKRRWIIQEIAVSPRVQIVCSGMRIALDEMKAATRRYRESGHWTAETETAYLFIDRISQLRRDYQADKQPSLCKSIAMTRESLSTDPRDSIFALLGICHDGPQLVPTPNYLQPLESIVVDISRALLRKKNYLEVVLISRLLENGSNPTPLPSWISERGTVEVAENSYANVNKQLGSWGSYAC</sequence>
<evidence type="ECO:0000313" key="2">
    <source>
        <dbReference type="EMBL" id="KAG0650378.1"/>
    </source>
</evidence>
<keyword evidence="3" id="KW-1185">Reference proteome</keyword>
<name>A0A9P6VLS6_9HELO</name>
<feature type="domain" description="Heterokaryon incompatibility" evidence="1">
    <location>
        <begin position="46"/>
        <end position="225"/>
    </location>
</feature>
<accession>A0A9P6VLS6</accession>
<proteinExistence type="predicted"/>
<dbReference type="PANTHER" id="PTHR24148">
    <property type="entry name" value="ANKYRIN REPEAT DOMAIN-CONTAINING PROTEIN 39 HOMOLOG-RELATED"/>
    <property type="match status" value="1"/>
</dbReference>
<evidence type="ECO:0000313" key="3">
    <source>
        <dbReference type="Proteomes" id="UP000785200"/>
    </source>
</evidence>
<comment type="caution">
    <text evidence="2">The sequence shown here is derived from an EMBL/GenBank/DDBJ whole genome shotgun (WGS) entry which is preliminary data.</text>
</comment>
<dbReference type="EMBL" id="VNKQ01000006">
    <property type="protein sequence ID" value="KAG0650378.1"/>
    <property type="molecule type" value="Genomic_DNA"/>
</dbReference>